<feature type="domain" description="GPAT/DHAPAT C-terminal" evidence="1">
    <location>
        <begin position="2"/>
        <end position="120"/>
    </location>
</feature>
<evidence type="ECO:0000259" key="1">
    <source>
        <dbReference type="Pfam" id="PF19277"/>
    </source>
</evidence>
<evidence type="ECO:0000313" key="2">
    <source>
        <dbReference type="EMBL" id="KAK9702010.1"/>
    </source>
</evidence>
<dbReference type="Proteomes" id="UP001458880">
    <property type="component" value="Unassembled WGS sequence"/>
</dbReference>
<dbReference type="EMBL" id="JASPKY010000402">
    <property type="protein sequence ID" value="KAK9702010.1"/>
    <property type="molecule type" value="Genomic_DNA"/>
</dbReference>
<proteinExistence type="predicted"/>
<gene>
    <name evidence="2" type="ORF">QE152_g30213</name>
</gene>
<accession>A0AAW1JFR7</accession>
<comment type="caution">
    <text evidence="2">The sequence shown here is derived from an EMBL/GenBank/DDBJ whole genome shotgun (WGS) entry which is preliminary data.</text>
</comment>
<evidence type="ECO:0000313" key="3">
    <source>
        <dbReference type="Proteomes" id="UP001458880"/>
    </source>
</evidence>
<keyword evidence="3" id="KW-1185">Reference proteome</keyword>
<organism evidence="2 3">
    <name type="scientific">Popillia japonica</name>
    <name type="common">Japanese beetle</name>
    <dbReference type="NCBI Taxonomy" id="7064"/>
    <lineage>
        <taxon>Eukaryota</taxon>
        <taxon>Metazoa</taxon>
        <taxon>Ecdysozoa</taxon>
        <taxon>Arthropoda</taxon>
        <taxon>Hexapoda</taxon>
        <taxon>Insecta</taxon>
        <taxon>Pterygota</taxon>
        <taxon>Neoptera</taxon>
        <taxon>Endopterygota</taxon>
        <taxon>Coleoptera</taxon>
        <taxon>Polyphaga</taxon>
        <taxon>Scarabaeiformia</taxon>
        <taxon>Scarabaeidae</taxon>
        <taxon>Rutelinae</taxon>
        <taxon>Popillia</taxon>
    </lineage>
</organism>
<name>A0AAW1JFR7_POPJA</name>
<dbReference type="InterPro" id="IPR045520">
    <property type="entry name" value="GPAT/DHAPAT_C"/>
</dbReference>
<sequence>SLFGKEFVLFPIYEQEEFEMALEMLQEVNVVKIDNCIHLQSNTKLEQLLCNLVQPFFITYYLVCSVLNSMDECVETHVYSVSQAQIEKLLYARKSMHPYTLNLDTISNCLQNLCDLKAIKRIRKNTSAAYIIQKEILSNISRKLSDYIPSLIPGFNMPVTAKL</sequence>
<dbReference type="AlphaFoldDB" id="A0AAW1JFR7"/>
<feature type="non-terminal residue" evidence="2">
    <location>
        <position position="1"/>
    </location>
</feature>
<reference evidence="2 3" key="1">
    <citation type="journal article" date="2024" name="BMC Genomics">
        <title>De novo assembly and annotation of Popillia japonica's genome with initial clues to its potential as an invasive pest.</title>
        <authorList>
            <person name="Cucini C."/>
            <person name="Boschi S."/>
            <person name="Funari R."/>
            <person name="Cardaioli E."/>
            <person name="Iannotti N."/>
            <person name="Marturano G."/>
            <person name="Paoli F."/>
            <person name="Bruttini M."/>
            <person name="Carapelli A."/>
            <person name="Frati F."/>
            <person name="Nardi F."/>
        </authorList>
    </citation>
    <scope>NUCLEOTIDE SEQUENCE [LARGE SCALE GENOMIC DNA]</scope>
    <source>
        <strain evidence="2">DMR45628</strain>
    </source>
</reference>
<dbReference type="Pfam" id="PF19277">
    <property type="entry name" value="GPAT_C"/>
    <property type="match status" value="1"/>
</dbReference>
<protein>
    <recommendedName>
        <fullName evidence="1">GPAT/DHAPAT C-terminal domain-containing protein</fullName>
    </recommendedName>
</protein>